<name>A0ACC2KK23_PERAE</name>
<keyword evidence="2" id="KW-1185">Reference proteome</keyword>
<organism evidence="1 2">
    <name type="scientific">Persea americana</name>
    <name type="common">Avocado</name>
    <dbReference type="NCBI Taxonomy" id="3435"/>
    <lineage>
        <taxon>Eukaryota</taxon>
        <taxon>Viridiplantae</taxon>
        <taxon>Streptophyta</taxon>
        <taxon>Embryophyta</taxon>
        <taxon>Tracheophyta</taxon>
        <taxon>Spermatophyta</taxon>
        <taxon>Magnoliopsida</taxon>
        <taxon>Magnoliidae</taxon>
        <taxon>Laurales</taxon>
        <taxon>Lauraceae</taxon>
        <taxon>Persea</taxon>
    </lineage>
</organism>
<proteinExistence type="predicted"/>
<reference evidence="1 2" key="1">
    <citation type="journal article" date="2022" name="Hortic Res">
        <title>A haplotype resolved chromosomal level avocado genome allows analysis of novel avocado genes.</title>
        <authorList>
            <person name="Nath O."/>
            <person name="Fletcher S.J."/>
            <person name="Hayward A."/>
            <person name="Shaw L.M."/>
            <person name="Masouleh A.K."/>
            <person name="Furtado A."/>
            <person name="Henry R.J."/>
            <person name="Mitter N."/>
        </authorList>
    </citation>
    <scope>NUCLEOTIDE SEQUENCE [LARGE SCALE GENOMIC DNA]</scope>
    <source>
        <strain evidence="2">cv. Hass</strain>
    </source>
</reference>
<evidence type="ECO:0000313" key="2">
    <source>
        <dbReference type="Proteomes" id="UP001234297"/>
    </source>
</evidence>
<evidence type="ECO:0000313" key="1">
    <source>
        <dbReference type="EMBL" id="KAJ8621268.1"/>
    </source>
</evidence>
<gene>
    <name evidence="1" type="ORF">MRB53_029797</name>
</gene>
<comment type="caution">
    <text evidence="1">The sequence shown here is derived from an EMBL/GenBank/DDBJ whole genome shotgun (WGS) entry which is preliminary data.</text>
</comment>
<sequence>MAATESESQEGVGEELDSRNCYLQEFSLHETRSMLYIIGRYQNGKGLRVLKIDRLDPDNLNISEDNMTYSQPECDDLLIRIDEGNKATGGLKFISTFYGIVGPYYMLVITKRREIGAICGHKVYAIDKIELISIQSNVVNSKDESRYEKLLCTLDLTKDFFFSYSYNIMRSLQKNLCETVTEQVSYETMFVWNEFLTREIRNHLKNTLWTIALVYGYFEQCKLSISGKDFQFTLIARRSRHYAGTRFLKRGINEKGRVANEVETEQIVFEDVSDGAYPAQITSIVQTRGSIPLFWSQDLTSRLNKPDIILLEKDTDYQATRLHFANLVKRYGNPIIIWNLIKACEEKPRESILLAEYANAIEVINKDQPPENQLKFLHWDLSTHHKISNAAEVFPLMDKVAMYAVNFTGFLYCKVTPELKLNEALRCGSHEAMSCGKDLASTGCTRDNDIPESEIQEDTAETFKFQKGVLRTNCIDCLDRTNVAQCAYGWAALLCQLHALGFIDAPREDPNGPLANELTRIYERMGDSLSLQYGGSPAQNKLFCERRGEWKATIMSQRVFRTIQRYCSNVCFDAQKQNAINLFLGYFQPQQGKPALWELDSDQHCNVGRSAQKRASIFKRSLSDGQILHESNTPRLGTSPGQTIFRSTAFADGRLQEGANRYTFSRTHQQLSNEVQRQVSFGSDSSYHGLGDSNFLDMGWLTSSGNSIDDETHVGSSSFSNSTNLSQSSENNINHINDVPGFLQAFDEAVHSCLPLFWLLGRNMNHKALLLDVSTLCSVLALLKTVRFVYFSLFQVKC</sequence>
<accession>A0ACC2KK23</accession>
<dbReference type="Proteomes" id="UP001234297">
    <property type="component" value="Chromosome 9"/>
</dbReference>
<protein>
    <submittedName>
        <fullName evidence="1">Uncharacterized protein</fullName>
    </submittedName>
</protein>
<dbReference type="EMBL" id="CM056817">
    <property type="protein sequence ID" value="KAJ8621268.1"/>
    <property type="molecule type" value="Genomic_DNA"/>
</dbReference>